<evidence type="ECO:0000313" key="3">
    <source>
        <dbReference type="Proteomes" id="UP000183129"/>
    </source>
</evidence>
<evidence type="ECO:0000256" key="1">
    <source>
        <dbReference type="SAM" id="Phobius"/>
    </source>
</evidence>
<reference evidence="2 3" key="1">
    <citation type="submission" date="2016-10" db="EMBL/GenBank/DDBJ databases">
        <authorList>
            <person name="de Groot N.N."/>
        </authorList>
    </citation>
    <scope>NUCLEOTIDE SEQUENCE [LARGE SCALE GENOMIC DNA]</scope>
    <source>
        <strain evidence="2 3">ATCC 51969</strain>
    </source>
</reference>
<accession>A0A1I2BRA2</accession>
<keyword evidence="1" id="KW-0472">Membrane</keyword>
<sequence>MFNTNFLGMRHFKRVNLGLSKKYKIAGTIFTIIGFALLFL</sequence>
<evidence type="ECO:0000313" key="2">
    <source>
        <dbReference type="EMBL" id="SFE57800.1"/>
    </source>
</evidence>
<protein>
    <submittedName>
        <fullName evidence="2">Uncharacterized protein</fullName>
    </submittedName>
</protein>
<gene>
    <name evidence="2" type="ORF">SAMN03003324_00960</name>
</gene>
<dbReference type="AlphaFoldDB" id="A0A1I2BRA2"/>
<name>A0A1I2BRA2_9SPHI</name>
<dbReference type="EMBL" id="FONS01000001">
    <property type="protein sequence ID" value="SFE57800.1"/>
    <property type="molecule type" value="Genomic_DNA"/>
</dbReference>
<organism evidence="2 3">
    <name type="scientific">Pedobacter antarcticus</name>
    <dbReference type="NCBI Taxonomy" id="34086"/>
    <lineage>
        <taxon>Bacteria</taxon>
        <taxon>Pseudomonadati</taxon>
        <taxon>Bacteroidota</taxon>
        <taxon>Sphingobacteriia</taxon>
        <taxon>Sphingobacteriales</taxon>
        <taxon>Sphingobacteriaceae</taxon>
        <taxon>Pedobacter</taxon>
    </lineage>
</organism>
<dbReference type="Proteomes" id="UP000183129">
    <property type="component" value="Unassembled WGS sequence"/>
</dbReference>
<feature type="transmembrane region" description="Helical" evidence="1">
    <location>
        <begin position="21"/>
        <end position="39"/>
    </location>
</feature>
<proteinExistence type="predicted"/>
<keyword evidence="1" id="KW-1133">Transmembrane helix</keyword>
<keyword evidence="1" id="KW-0812">Transmembrane</keyword>